<dbReference type="Proteomes" id="UP000265618">
    <property type="component" value="Unassembled WGS sequence"/>
</dbReference>
<feature type="non-terminal residue" evidence="1">
    <location>
        <position position="1"/>
    </location>
</feature>
<proteinExistence type="predicted"/>
<accession>A0A391P272</accession>
<organism evidence="1 2">
    <name type="scientific">Kipferlia bialata</name>
    <dbReference type="NCBI Taxonomy" id="797122"/>
    <lineage>
        <taxon>Eukaryota</taxon>
        <taxon>Metamonada</taxon>
        <taxon>Carpediemonas-like organisms</taxon>
        <taxon>Kipferlia</taxon>
    </lineage>
</organism>
<protein>
    <submittedName>
        <fullName evidence="1">Uncharacterized protein</fullName>
    </submittedName>
</protein>
<reference evidence="1 2" key="1">
    <citation type="journal article" date="2018" name="PLoS ONE">
        <title>The draft genome of Kipferlia bialata reveals reductive genome evolution in fornicate parasites.</title>
        <authorList>
            <person name="Tanifuji G."/>
            <person name="Takabayashi S."/>
            <person name="Kume K."/>
            <person name="Takagi M."/>
            <person name="Nakayama T."/>
            <person name="Kamikawa R."/>
            <person name="Inagaki Y."/>
            <person name="Hashimoto T."/>
        </authorList>
    </citation>
    <scope>NUCLEOTIDE SEQUENCE [LARGE SCALE GENOMIC DNA]</scope>
    <source>
        <strain evidence="1">NY0173</strain>
    </source>
</reference>
<name>A0A391P272_9EUKA</name>
<gene>
    <name evidence="1" type="ORF">KIPB_016150</name>
</gene>
<keyword evidence="2" id="KW-1185">Reference proteome</keyword>
<evidence type="ECO:0000313" key="2">
    <source>
        <dbReference type="Proteomes" id="UP000265618"/>
    </source>
</evidence>
<evidence type="ECO:0000313" key="1">
    <source>
        <dbReference type="EMBL" id="GCA65068.1"/>
    </source>
</evidence>
<comment type="caution">
    <text evidence="1">The sequence shown here is derived from an EMBL/GenBank/DDBJ whole genome shotgun (WGS) entry which is preliminary data.</text>
</comment>
<dbReference type="EMBL" id="BDIP01009617">
    <property type="protein sequence ID" value="GCA65068.1"/>
    <property type="molecule type" value="Genomic_DNA"/>
</dbReference>
<sequence length="15" mass="1532">SCSLQLVALIAVSDL</sequence>